<dbReference type="EMBL" id="LFZS01000019">
    <property type="protein sequence ID" value="ONN52569.1"/>
    <property type="molecule type" value="Genomic_DNA"/>
</dbReference>
<dbReference type="Pfam" id="PF00155">
    <property type="entry name" value="Aminotran_1_2"/>
    <property type="match status" value="1"/>
</dbReference>
<evidence type="ECO:0000259" key="6">
    <source>
        <dbReference type="Pfam" id="PF00155"/>
    </source>
</evidence>
<dbReference type="Proteomes" id="UP000189376">
    <property type="component" value="Unassembled WGS sequence"/>
</dbReference>
<dbReference type="CDD" id="cd00609">
    <property type="entry name" value="AAT_like"/>
    <property type="match status" value="1"/>
</dbReference>
<evidence type="ECO:0000313" key="8">
    <source>
        <dbReference type="Proteomes" id="UP000189376"/>
    </source>
</evidence>
<keyword evidence="3 7" id="KW-0032">Aminotransferase</keyword>
<organism evidence="7 8">
    <name type="scientific">Acinetobacter genomosp. 33YU</name>
    <dbReference type="NCBI Taxonomy" id="1675530"/>
    <lineage>
        <taxon>Bacteria</taxon>
        <taxon>Pseudomonadati</taxon>
        <taxon>Pseudomonadota</taxon>
        <taxon>Gammaproteobacteria</taxon>
        <taxon>Moraxellales</taxon>
        <taxon>Moraxellaceae</taxon>
        <taxon>Acinetobacter</taxon>
    </lineage>
</organism>
<evidence type="ECO:0000256" key="5">
    <source>
        <dbReference type="ARBA" id="ARBA00022898"/>
    </source>
</evidence>
<reference evidence="7 8" key="1">
    <citation type="submission" date="2015-07" db="EMBL/GenBank/DDBJ databases">
        <title>Acinetobacter yuneri, a novel member of Acinetobacter calcoaceticus-Acinetobacter baumannii complex isolated from clinical specimen.</title>
        <authorList>
            <person name="Yu Y."/>
        </authorList>
    </citation>
    <scope>NUCLEOTIDE SEQUENCE [LARGE SCALE GENOMIC DNA]</scope>
    <source>
        <strain evidence="7 8">A362</strain>
    </source>
</reference>
<evidence type="ECO:0000256" key="2">
    <source>
        <dbReference type="ARBA" id="ARBA00007441"/>
    </source>
</evidence>
<keyword evidence="4 7" id="KW-0808">Transferase</keyword>
<keyword evidence="8" id="KW-1185">Reference proteome</keyword>
<dbReference type="Gene3D" id="3.90.1150.10">
    <property type="entry name" value="Aspartate Aminotransferase, domain 1"/>
    <property type="match status" value="1"/>
</dbReference>
<dbReference type="AlphaFoldDB" id="A0A1V2USL8"/>
<dbReference type="PANTHER" id="PTHR46383">
    <property type="entry name" value="ASPARTATE AMINOTRANSFERASE"/>
    <property type="match status" value="1"/>
</dbReference>
<sequence length="426" mass="47605">MQNLGISQAALNLRESITHGTKAKILELNKKSSADDQVIDLSIGTLDEKTNSGIDDAVKSYISNNAAIIHEFAPVKGFPFLRKSIAERVKRLRDISFNPDTEIMVTPGGIKGAITVVFHTLINPDDEVIYPVPNWPHYADMIELHLGKAKPIYVKDFYNQAIDVVELEKTITDKTKIIILGDCLNPSGKIYTRDELESISKVILTANAERLSKGLSPIYVLFDCPYESHILNTKPANISNITQQFKDQTQSMWDYTIYITGPGKTYGMHGDRSGYICASDKLIKVMEKVQVNLNSFASTYAQIATHEAMQEYMDDVAKKRAVVARQNMQTFIEDLKSYTGLEVTEPEGGFFLFLDLSKYGDKIQKLGFDSADQYLLETAKVASIGGMHFGENIDSLRHYIRMNCGRDPVTLKAAAARIKEALQKLN</sequence>
<dbReference type="RefSeq" id="WP_077169974.1">
    <property type="nucleotide sequence ID" value="NZ_LFZS01000019.1"/>
</dbReference>
<accession>A0A1V2USL8</accession>
<dbReference type="InterPro" id="IPR004839">
    <property type="entry name" value="Aminotransferase_I/II_large"/>
</dbReference>
<dbReference type="PANTHER" id="PTHR46383:SF1">
    <property type="entry name" value="ASPARTATE AMINOTRANSFERASE"/>
    <property type="match status" value="1"/>
</dbReference>
<gene>
    <name evidence="7" type="ORF">AC058_16365</name>
</gene>
<feature type="domain" description="Aminotransferase class I/classII large" evidence="6">
    <location>
        <begin position="37"/>
        <end position="418"/>
    </location>
</feature>
<dbReference type="InterPro" id="IPR015424">
    <property type="entry name" value="PyrdxlP-dep_Trfase"/>
</dbReference>
<proteinExistence type="inferred from homology"/>
<evidence type="ECO:0000256" key="1">
    <source>
        <dbReference type="ARBA" id="ARBA00001933"/>
    </source>
</evidence>
<name>A0A1V2USL8_9GAMM</name>
<protein>
    <submittedName>
        <fullName evidence="7">Aspartate aminotransferase</fullName>
    </submittedName>
</protein>
<keyword evidence="5" id="KW-0663">Pyridoxal phosphate</keyword>
<evidence type="ECO:0000313" key="7">
    <source>
        <dbReference type="EMBL" id="ONN52569.1"/>
    </source>
</evidence>
<dbReference type="InterPro" id="IPR015421">
    <property type="entry name" value="PyrdxlP-dep_Trfase_major"/>
</dbReference>
<dbReference type="GO" id="GO:0008483">
    <property type="term" value="F:transaminase activity"/>
    <property type="evidence" value="ECO:0007669"/>
    <property type="project" value="UniProtKB-KW"/>
</dbReference>
<dbReference type="InterPro" id="IPR050596">
    <property type="entry name" value="AspAT/PAT-like"/>
</dbReference>
<dbReference type="GO" id="GO:0006520">
    <property type="term" value="P:amino acid metabolic process"/>
    <property type="evidence" value="ECO:0007669"/>
    <property type="project" value="InterPro"/>
</dbReference>
<comment type="cofactor">
    <cofactor evidence="1">
        <name>pyridoxal 5'-phosphate</name>
        <dbReference type="ChEBI" id="CHEBI:597326"/>
    </cofactor>
</comment>
<comment type="similarity">
    <text evidence="2">Belongs to the class-I pyridoxal-phosphate-dependent aminotransferase family.</text>
</comment>
<dbReference type="InterPro" id="IPR015422">
    <property type="entry name" value="PyrdxlP-dep_Trfase_small"/>
</dbReference>
<evidence type="ECO:0000256" key="3">
    <source>
        <dbReference type="ARBA" id="ARBA00022576"/>
    </source>
</evidence>
<evidence type="ECO:0000256" key="4">
    <source>
        <dbReference type="ARBA" id="ARBA00022679"/>
    </source>
</evidence>
<comment type="caution">
    <text evidence="7">The sequence shown here is derived from an EMBL/GenBank/DDBJ whole genome shotgun (WGS) entry which is preliminary data.</text>
</comment>
<dbReference type="Gene3D" id="3.40.640.10">
    <property type="entry name" value="Type I PLP-dependent aspartate aminotransferase-like (Major domain)"/>
    <property type="match status" value="1"/>
</dbReference>
<dbReference type="SUPFAM" id="SSF53383">
    <property type="entry name" value="PLP-dependent transferases"/>
    <property type="match status" value="1"/>
</dbReference>
<dbReference type="GO" id="GO:0030170">
    <property type="term" value="F:pyridoxal phosphate binding"/>
    <property type="evidence" value="ECO:0007669"/>
    <property type="project" value="InterPro"/>
</dbReference>